<evidence type="ECO:0000313" key="5">
    <source>
        <dbReference type="Proteomes" id="UP000005240"/>
    </source>
</evidence>
<evidence type="ECO:0000259" key="2">
    <source>
        <dbReference type="Pfam" id="PF12776"/>
    </source>
</evidence>
<organism evidence="3">
    <name type="scientific">Puccinia triticina (isolate 1-1 / race 1 (BBBD))</name>
    <name type="common">Brown leaf rust fungus</name>
    <dbReference type="NCBI Taxonomy" id="630390"/>
    <lineage>
        <taxon>Eukaryota</taxon>
        <taxon>Fungi</taxon>
        <taxon>Dikarya</taxon>
        <taxon>Basidiomycota</taxon>
        <taxon>Pucciniomycotina</taxon>
        <taxon>Pucciniomycetes</taxon>
        <taxon>Pucciniales</taxon>
        <taxon>Pucciniaceae</taxon>
        <taxon>Puccinia</taxon>
    </lineage>
</organism>
<reference evidence="4" key="4">
    <citation type="submission" date="2025-05" db="UniProtKB">
        <authorList>
            <consortium name="EnsemblFungi"/>
        </authorList>
    </citation>
    <scope>IDENTIFICATION</scope>
    <source>
        <strain evidence="4">isolate 1-1 / race 1 (BBBD)</strain>
    </source>
</reference>
<reference evidence="3" key="2">
    <citation type="submission" date="2016-05" db="EMBL/GenBank/DDBJ databases">
        <title>Comparative analysis highlights variable genome content of wheat rusts and divergence of the mating loci.</title>
        <authorList>
            <person name="Cuomo C.A."/>
            <person name="Bakkeren G."/>
            <person name="Szabo L."/>
            <person name="Khalil H."/>
            <person name="Joly D."/>
            <person name="Goldberg J."/>
            <person name="Young S."/>
            <person name="Zeng Q."/>
            <person name="Fellers J."/>
        </authorList>
    </citation>
    <scope>NUCLEOTIDE SEQUENCE [LARGE SCALE GENOMIC DNA]</scope>
    <source>
        <strain evidence="3">1-1 BBBD Race 1</strain>
    </source>
</reference>
<evidence type="ECO:0000256" key="1">
    <source>
        <dbReference type="SAM" id="MobiDB-lite"/>
    </source>
</evidence>
<reference evidence="4 5" key="3">
    <citation type="journal article" date="2017" name="G3 (Bethesda)">
        <title>Comparative analysis highlights variable genome content of wheat rusts and divergence of the mating loci.</title>
        <authorList>
            <person name="Cuomo C.A."/>
            <person name="Bakkeren G."/>
            <person name="Khalil H.B."/>
            <person name="Panwar V."/>
            <person name="Joly D."/>
            <person name="Linning R."/>
            <person name="Sakthikumar S."/>
            <person name="Song X."/>
            <person name="Adiconis X."/>
            <person name="Fan L."/>
            <person name="Goldberg J.M."/>
            <person name="Levin J.Z."/>
            <person name="Young S."/>
            <person name="Zeng Q."/>
            <person name="Anikster Y."/>
            <person name="Bruce M."/>
            <person name="Wang M."/>
            <person name="Yin C."/>
            <person name="McCallum B."/>
            <person name="Szabo L.J."/>
            <person name="Hulbert S."/>
            <person name="Chen X."/>
            <person name="Fellers J.P."/>
        </authorList>
    </citation>
    <scope>NUCLEOTIDE SEQUENCE</scope>
    <source>
        <strain evidence="5">Isolate 1-1 / race 1 (BBBD)</strain>
        <strain evidence="4">isolate 1-1 / race 1 (BBBD)</strain>
    </source>
</reference>
<reference evidence="3" key="1">
    <citation type="submission" date="2009-11" db="EMBL/GenBank/DDBJ databases">
        <authorList>
            <consortium name="The Broad Institute Genome Sequencing Platform"/>
            <person name="Ward D."/>
            <person name="Feldgarden M."/>
            <person name="Earl A."/>
            <person name="Young S.K."/>
            <person name="Zeng Q."/>
            <person name="Koehrsen M."/>
            <person name="Alvarado L."/>
            <person name="Berlin A."/>
            <person name="Bochicchio J."/>
            <person name="Borenstein D."/>
            <person name="Chapman S.B."/>
            <person name="Chen Z."/>
            <person name="Engels R."/>
            <person name="Freedman E."/>
            <person name="Gellesch M."/>
            <person name="Goldberg J."/>
            <person name="Griggs A."/>
            <person name="Gujja S."/>
            <person name="Heilman E."/>
            <person name="Heiman D."/>
            <person name="Hepburn T."/>
            <person name="Howarth C."/>
            <person name="Jen D."/>
            <person name="Larson L."/>
            <person name="Lewis B."/>
            <person name="Mehta T."/>
            <person name="Park D."/>
            <person name="Pearson M."/>
            <person name="Roberts A."/>
            <person name="Saif S."/>
            <person name="Shea T."/>
            <person name="Shenoy N."/>
            <person name="Sisk P."/>
            <person name="Stolte C."/>
            <person name="Sykes S."/>
            <person name="Thomson T."/>
            <person name="Walk T."/>
            <person name="White J."/>
            <person name="Yandava C."/>
            <person name="Izard J."/>
            <person name="Baranova O.V."/>
            <person name="Blanton J.M."/>
            <person name="Tanner A.C."/>
            <person name="Dewhirst F.E."/>
            <person name="Haas B."/>
            <person name="Nusbaum C."/>
            <person name="Birren B."/>
        </authorList>
    </citation>
    <scope>NUCLEOTIDE SEQUENCE [LARGE SCALE GENOMIC DNA]</scope>
    <source>
        <strain evidence="3">1-1 BBBD Race 1</strain>
    </source>
</reference>
<dbReference type="VEuPathDB" id="FungiDB:PTTG_08075"/>
<feature type="compositionally biased region" description="Polar residues" evidence="1">
    <location>
        <begin position="1"/>
        <end position="24"/>
    </location>
</feature>
<feature type="domain" description="Myb/SANT-like" evidence="2">
    <location>
        <begin position="97"/>
        <end position="195"/>
    </location>
</feature>
<feature type="region of interest" description="Disordered" evidence="1">
    <location>
        <begin position="1"/>
        <end position="96"/>
    </location>
</feature>
<keyword evidence="5" id="KW-1185">Reference proteome</keyword>
<evidence type="ECO:0000313" key="4">
    <source>
        <dbReference type="EnsemblFungi" id="PTTG_08075-t43_1-p1"/>
    </source>
</evidence>
<evidence type="ECO:0000313" key="3">
    <source>
        <dbReference type="EMBL" id="OAW00135.1"/>
    </source>
</evidence>
<dbReference type="PANTHER" id="PTHR46929:SF3">
    <property type="entry name" value="MYB_SANT-LIKE DOMAIN-CONTAINING PROTEIN"/>
    <property type="match status" value="1"/>
</dbReference>
<gene>
    <name evidence="3" type="ORF">PTTG_08075</name>
</gene>
<sequence>MHNPTPETSQEEQVNTQQLPQTSTRGRGRGRPRGGAIQHTGNRAATIRAIQQVTASPRESDSHLSAAPESGTADVEDPDEPSLQTPTASQKGSKKLRWTGPMEVMLLKLYVQEVEKGKQADNGFQNTSHRHVAQQLREVFPETEHLLDYAKCKSKLNQSFKKYYNTFLACKEASGFGWDETACEVTASHDVWERYVAVHPNARKFWGVLYPKFRNLDKIFGTSLATGKGSRSLAQQLLMPSQPVEPDRPEWVDQQNDQNNSPSNYLSRSHKKDSIATAISGLVGYMNTQRKEHAQRLQQRAANNQSNLQRAMALYQEVHAEEASQTEQLEAFRIFQDNTNAQMFTSILDKDLRTQWLYHEIDQMHQN</sequence>
<dbReference type="Pfam" id="PF12776">
    <property type="entry name" value="Myb_DNA-bind_3"/>
    <property type="match status" value="1"/>
</dbReference>
<dbReference type="Proteomes" id="UP000005240">
    <property type="component" value="Unassembled WGS sequence"/>
</dbReference>
<dbReference type="AlphaFoldDB" id="A0A0C4F4N5"/>
<dbReference type="EnsemblFungi" id="PTTG_08075-t43_1">
    <property type="protein sequence ID" value="PTTG_08075-t43_1-p1"/>
    <property type="gene ID" value="PTTG_08075"/>
</dbReference>
<proteinExistence type="predicted"/>
<feature type="compositionally biased region" description="Polar residues" evidence="1">
    <location>
        <begin position="82"/>
        <end position="91"/>
    </location>
</feature>
<dbReference type="EMBL" id="ADAS02000001">
    <property type="protein sequence ID" value="OAW00135.1"/>
    <property type="molecule type" value="Genomic_DNA"/>
</dbReference>
<dbReference type="InterPro" id="IPR024752">
    <property type="entry name" value="Myb/SANT-like_dom"/>
</dbReference>
<name>A0A0C4F4N5_PUCT1</name>
<dbReference type="OrthoDB" id="76215at2759"/>
<feature type="region of interest" description="Disordered" evidence="1">
    <location>
        <begin position="240"/>
        <end position="271"/>
    </location>
</feature>
<protein>
    <submittedName>
        <fullName evidence="4">Myb_DNA-bind_3 domain-containing protein</fullName>
    </submittedName>
</protein>
<accession>A0A0C4F4N5</accession>
<dbReference type="PANTHER" id="PTHR46929">
    <property type="entry name" value="EXPRESSED PROTEIN"/>
    <property type="match status" value="1"/>
</dbReference>
<feature type="compositionally biased region" description="Polar residues" evidence="1">
    <location>
        <begin position="39"/>
        <end position="57"/>
    </location>
</feature>